<dbReference type="AlphaFoldDB" id="A0A834WVF8"/>
<organism evidence="1 2">
    <name type="scientific">Senna tora</name>
    <dbReference type="NCBI Taxonomy" id="362788"/>
    <lineage>
        <taxon>Eukaryota</taxon>
        <taxon>Viridiplantae</taxon>
        <taxon>Streptophyta</taxon>
        <taxon>Embryophyta</taxon>
        <taxon>Tracheophyta</taxon>
        <taxon>Spermatophyta</taxon>
        <taxon>Magnoliopsida</taxon>
        <taxon>eudicotyledons</taxon>
        <taxon>Gunneridae</taxon>
        <taxon>Pentapetalae</taxon>
        <taxon>rosids</taxon>
        <taxon>fabids</taxon>
        <taxon>Fabales</taxon>
        <taxon>Fabaceae</taxon>
        <taxon>Caesalpinioideae</taxon>
        <taxon>Cassia clade</taxon>
        <taxon>Senna</taxon>
    </lineage>
</organism>
<sequence length="112" mass="12212">MATGQISRRRHLVAADLAGENVEVLRVSEGEEASAAAEEEVFGLEANANGLLDWRYVGGSYGCNHRTLRLKSYCGMLRINNKTWTCKSDVLGRTTSNQVVINWCKGSSSSST</sequence>
<comment type="caution">
    <text evidence="1">The sequence shown here is derived from an EMBL/GenBank/DDBJ whole genome shotgun (WGS) entry which is preliminary data.</text>
</comment>
<reference evidence="1" key="1">
    <citation type="submission" date="2020-09" db="EMBL/GenBank/DDBJ databases">
        <title>Genome-Enabled Discovery of Anthraquinone Biosynthesis in Senna tora.</title>
        <authorList>
            <person name="Kang S.-H."/>
            <person name="Pandey R.P."/>
            <person name="Lee C.-M."/>
            <person name="Sim J.-S."/>
            <person name="Jeong J.-T."/>
            <person name="Choi B.-S."/>
            <person name="Jung M."/>
            <person name="Ginzburg D."/>
            <person name="Zhao K."/>
            <person name="Won S.Y."/>
            <person name="Oh T.-J."/>
            <person name="Yu Y."/>
            <person name="Kim N.-H."/>
            <person name="Lee O.R."/>
            <person name="Lee T.-H."/>
            <person name="Bashyal P."/>
            <person name="Kim T.-S."/>
            <person name="Lee W.-H."/>
            <person name="Kawkins C."/>
            <person name="Kim C.-K."/>
            <person name="Kim J.S."/>
            <person name="Ahn B.O."/>
            <person name="Rhee S.Y."/>
            <person name="Sohng J.K."/>
        </authorList>
    </citation>
    <scope>NUCLEOTIDE SEQUENCE</scope>
    <source>
        <tissue evidence="1">Leaf</tissue>
    </source>
</reference>
<dbReference type="Proteomes" id="UP000634136">
    <property type="component" value="Unassembled WGS sequence"/>
</dbReference>
<accession>A0A834WVF8</accession>
<keyword evidence="1" id="KW-0675">Receptor</keyword>
<keyword evidence="1" id="KW-0808">Transferase</keyword>
<name>A0A834WVF8_9FABA</name>
<evidence type="ECO:0000313" key="2">
    <source>
        <dbReference type="Proteomes" id="UP000634136"/>
    </source>
</evidence>
<dbReference type="EMBL" id="JAAIUW010000005">
    <property type="protein sequence ID" value="KAF7832798.1"/>
    <property type="molecule type" value="Genomic_DNA"/>
</dbReference>
<evidence type="ECO:0000313" key="1">
    <source>
        <dbReference type="EMBL" id="KAF7832798.1"/>
    </source>
</evidence>
<keyword evidence="2" id="KW-1185">Reference proteome</keyword>
<protein>
    <submittedName>
        <fullName evidence="1">Receptor-like protein kinase THESEUS 1</fullName>
    </submittedName>
</protein>
<gene>
    <name evidence="1" type="ORF">G2W53_015131</name>
</gene>
<proteinExistence type="predicted"/>
<keyword evidence="1" id="KW-0418">Kinase</keyword>
<dbReference type="GO" id="GO:0016301">
    <property type="term" value="F:kinase activity"/>
    <property type="evidence" value="ECO:0007669"/>
    <property type="project" value="UniProtKB-KW"/>
</dbReference>